<name>A0ABS4MEX9_9LACO</name>
<reference evidence="6 7" key="1">
    <citation type="submission" date="2021-03" db="EMBL/GenBank/DDBJ databases">
        <title>Genomic Encyclopedia of Type Strains, Phase IV (KMG-IV): sequencing the most valuable type-strain genomes for metagenomic binning, comparative biology and taxonomic classification.</title>
        <authorList>
            <person name="Goeker M."/>
        </authorList>
    </citation>
    <scope>NUCLEOTIDE SEQUENCE [LARGE SCALE GENOMIC DNA]</scope>
    <source>
        <strain evidence="6 7">DSM 101872</strain>
    </source>
</reference>
<dbReference type="Pfam" id="PF00126">
    <property type="entry name" value="HTH_1"/>
    <property type="match status" value="1"/>
</dbReference>
<evidence type="ECO:0000256" key="3">
    <source>
        <dbReference type="ARBA" id="ARBA00023125"/>
    </source>
</evidence>
<feature type="domain" description="HTH lysR-type" evidence="5">
    <location>
        <begin position="23"/>
        <end position="59"/>
    </location>
</feature>
<sequence>MSKRILYQILQATQYSKTISEIAEKLYFSQPYLSKVLKNAEKEYGVTLIKRNTTPISLTNSGLIVLQHLQVILKTEDDLEHALKNQITTMSIKILVTNPFLYDLVLDLMTPYILENSNIAFEINAYPITNSLKAIQDHSFDIAIGRRYIDEQVITKKIPQNQVFTFISNSCEVYDSSKLILPFKSEYLESLKDASFVAPENSDGIQNYILNRFTEVGIQVKNTIKVDTVSHACLMAKSLGHTAMTLVSNYVAEKIAGKNNYNLMALPDDTLHLDNAIMTNQESRLEVKKLAQYLQREITSQINQENELLTLSTAY</sequence>
<dbReference type="Gene3D" id="1.10.10.10">
    <property type="entry name" value="Winged helix-like DNA-binding domain superfamily/Winged helix DNA-binding domain"/>
    <property type="match status" value="1"/>
</dbReference>
<comment type="caution">
    <text evidence="6">The sequence shown here is derived from an EMBL/GenBank/DDBJ whole genome shotgun (WGS) entry which is preliminary data.</text>
</comment>
<organism evidence="6 7">
    <name type="scientific">Lactobacillus colini</name>
    <dbReference type="NCBI Taxonomy" id="1819254"/>
    <lineage>
        <taxon>Bacteria</taxon>
        <taxon>Bacillati</taxon>
        <taxon>Bacillota</taxon>
        <taxon>Bacilli</taxon>
        <taxon>Lactobacillales</taxon>
        <taxon>Lactobacillaceae</taxon>
        <taxon>Lactobacillus</taxon>
    </lineage>
</organism>
<gene>
    <name evidence="6" type="ORF">J2Z60_001422</name>
</gene>
<dbReference type="InterPro" id="IPR036388">
    <property type="entry name" value="WH-like_DNA-bd_sf"/>
</dbReference>
<dbReference type="InterPro" id="IPR036390">
    <property type="entry name" value="WH_DNA-bd_sf"/>
</dbReference>
<dbReference type="PROSITE" id="PS50931">
    <property type="entry name" value="HTH_LYSR"/>
    <property type="match status" value="1"/>
</dbReference>
<comment type="similarity">
    <text evidence="1">Belongs to the LysR transcriptional regulatory family.</text>
</comment>
<accession>A0ABS4MEX9</accession>
<evidence type="ECO:0000313" key="7">
    <source>
        <dbReference type="Proteomes" id="UP001519292"/>
    </source>
</evidence>
<dbReference type="RefSeq" id="WP_209686985.1">
    <property type="nucleotide sequence ID" value="NZ_JAGGLU010000007.1"/>
</dbReference>
<dbReference type="InterPro" id="IPR000847">
    <property type="entry name" value="LysR_HTH_N"/>
</dbReference>
<dbReference type="Proteomes" id="UP001519292">
    <property type="component" value="Unassembled WGS sequence"/>
</dbReference>
<evidence type="ECO:0000256" key="2">
    <source>
        <dbReference type="ARBA" id="ARBA00023015"/>
    </source>
</evidence>
<evidence type="ECO:0000256" key="1">
    <source>
        <dbReference type="ARBA" id="ARBA00009437"/>
    </source>
</evidence>
<dbReference type="SUPFAM" id="SSF53850">
    <property type="entry name" value="Periplasmic binding protein-like II"/>
    <property type="match status" value="1"/>
</dbReference>
<keyword evidence="7" id="KW-1185">Reference proteome</keyword>
<protein>
    <submittedName>
        <fullName evidence="6">DNA-binding transcriptional LysR family regulator</fullName>
    </submittedName>
</protein>
<dbReference type="PANTHER" id="PTHR30126">
    <property type="entry name" value="HTH-TYPE TRANSCRIPTIONAL REGULATOR"/>
    <property type="match status" value="1"/>
</dbReference>
<dbReference type="PANTHER" id="PTHR30126:SF40">
    <property type="entry name" value="HTH-TYPE TRANSCRIPTIONAL REGULATOR GLTR"/>
    <property type="match status" value="1"/>
</dbReference>
<keyword evidence="4" id="KW-0804">Transcription</keyword>
<dbReference type="EMBL" id="JAGGLU010000007">
    <property type="protein sequence ID" value="MBP2058245.1"/>
    <property type="molecule type" value="Genomic_DNA"/>
</dbReference>
<keyword evidence="3 6" id="KW-0238">DNA-binding</keyword>
<evidence type="ECO:0000313" key="6">
    <source>
        <dbReference type="EMBL" id="MBP2058245.1"/>
    </source>
</evidence>
<proteinExistence type="inferred from homology"/>
<evidence type="ECO:0000256" key="4">
    <source>
        <dbReference type="ARBA" id="ARBA00023163"/>
    </source>
</evidence>
<keyword evidence="2" id="KW-0805">Transcription regulation</keyword>
<evidence type="ECO:0000259" key="5">
    <source>
        <dbReference type="PROSITE" id="PS50931"/>
    </source>
</evidence>
<dbReference type="GO" id="GO:0003677">
    <property type="term" value="F:DNA binding"/>
    <property type="evidence" value="ECO:0007669"/>
    <property type="project" value="UniProtKB-KW"/>
</dbReference>
<dbReference type="SUPFAM" id="SSF46785">
    <property type="entry name" value="Winged helix' DNA-binding domain"/>
    <property type="match status" value="1"/>
</dbReference>